<dbReference type="EMBL" id="BAABBN010000002">
    <property type="protein sequence ID" value="GAA3910469.1"/>
    <property type="molecule type" value="Genomic_DNA"/>
</dbReference>
<accession>A0ABP7M212</accession>
<dbReference type="SFLD" id="SFLDG01017">
    <property type="entry name" value="Polyprenyl_Transferase_Like"/>
    <property type="match status" value="1"/>
</dbReference>
<comment type="cofactor">
    <cofactor evidence="1">
        <name>Mg(2+)</name>
        <dbReference type="ChEBI" id="CHEBI:18420"/>
    </cofactor>
</comment>
<dbReference type="SUPFAM" id="SSF48576">
    <property type="entry name" value="Terpenoid synthases"/>
    <property type="match status" value="1"/>
</dbReference>
<dbReference type="PANTHER" id="PTHR43281:SF1">
    <property type="entry name" value="FARNESYL DIPHOSPHATE SYNTHASE"/>
    <property type="match status" value="1"/>
</dbReference>
<evidence type="ECO:0000313" key="10">
    <source>
        <dbReference type="Proteomes" id="UP001501565"/>
    </source>
</evidence>
<dbReference type="InterPro" id="IPR008949">
    <property type="entry name" value="Isoprenoid_synthase_dom_sf"/>
</dbReference>
<dbReference type="InterPro" id="IPR033749">
    <property type="entry name" value="Polyprenyl_synt_CS"/>
</dbReference>
<dbReference type="InterPro" id="IPR000092">
    <property type="entry name" value="Polyprenyl_synt"/>
</dbReference>
<dbReference type="Proteomes" id="UP001501565">
    <property type="component" value="Unassembled WGS sequence"/>
</dbReference>
<comment type="similarity">
    <text evidence="2 7">Belongs to the FPP/GGPP synthase family.</text>
</comment>
<evidence type="ECO:0000313" key="9">
    <source>
        <dbReference type="EMBL" id="GAA3910469.1"/>
    </source>
</evidence>
<dbReference type="Gene3D" id="1.10.600.10">
    <property type="entry name" value="Farnesyl Diphosphate Synthase"/>
    <property type="match status" value="1"/>
</dbReference>
<dbReference type="CDD" id="cd00685">
    <property type="entry name" value="Trans_IPPS_HT"/>
    <property type="match status" value="1"/>
</dbReference>
<keyword evidence="10" id="KW-1185">Reference proteome</keyword>
<evidence type="ECO:0000259" key="8">
    <source>
        <dbReference type="PROSITE" id="PS51340"/>
    </source>
</evidence>
<dbReference type="PROSITE" id="PS00444">
    <property type="entry name" value="POLYPRENYL_SYNTHASE_2"/>
    <property type="match status" value="1"/>
</dbReference>
<gene>
    <name evidence="9" type="primary">ispA</name>
    <name evidence="9" type="ORF">GCM10022277_01400</name>
</gene>
<dbReference type="Pfam" id="PF00348">
    <property type="entry name" value="polyprenyl_synt"/>
    <property type="match status" value="1"/>
</dbReference>
<keyword evidence="6" id="KW-0414">Isoprene biosynthesis</keyword>
<dbReference type="InterPro" id="IPR053378">
    <property type="entry name" value="Prenyl_diphosphate_synthase"/>
</dbReference>
<evidence type="ECO:0000256" key="7">
    <source>
        <dbReference type="RuleBase" id="RU004466"/>
    </source>
</evidence>
<evidence type="ECO:0000256" key="1">
    <source>
        <dbReference type="ARBA" id="ARBA00001946"/>
    </source>
</evidence>
<protein>
    <submittedName>
        <fullName evidence="9">(2E,6E)-farnesyl diphosphate synthase</fullName>
    </submittedName>
</protein>
<comment type="caution">
    <text evidence="9">The sequence shown here is derived from an EMBL/GenBank/DDBJ whole genome shotgun (WGS) entry which is preliminary data.</text>
</comment>
<dbReference type="NCBIfam" id="NF045485">
    <property type="entry name" value="FPPsyn"/>
    <property type="match status" value="1"/>
</dbReference>
<reference evidence="10" key="1">
    <citation type="journal article" date="2019" name="Int. J. Syst. Evol. Microbiol.">
        <title>The Global Catalogue of Microorganisms (GCM) 10K type strain sequencing project: providing services to taxonomists for standard genome sequencing and annotation.</title>
        <authorList>
            <consortium name="The Broad Institute Genomics Platform"/>
            <consortium name="The Broad Institute Genome Sequencing Center for Infectious Disease"/>
            <person name="Wu L."/>
            <person name="Ma J."/>
        </authorList>
    </citation>
    <scope>NUCLEOTIDE SEQUENCE [LARGE SCALE GENOMIC DNA]</scope>
    <source>
        <strain evidence="10">JCM 17551</strain>
    </source>
</reference>
<evidence type="ECO:0000256" key="6">
    <source>
        <dbReference type="ARBA" id="ARBA00023229"/>
    </source>
</evidence>
<evidence type="ECO:0000256" key="2">
    <source>
        <dbReference type="ARBA" id="ARBA00006706"/>
    </source>
</evidence>
<keyword evidence="5" id="KW-0460">Magnesium</keyword>
<evidence type="ECO:0000256" key="5">
    <source>
        <dbReference type="ARBA" id="ARBA00022842"/>
    </source>
</evidence>
<organism evidence="9 10">
    <name type="scientific">Litoribacillus peritrichatus</name>
    <dbReference type="NCBI Taxonomy" id="718191"/>
    <lineage>
        <taxon>Bacteria</taxon>
        <taxon>Pseudomonadati</taxon>
        <taxon>Pseudomonadota</taxon>
        <taxon>Gammaproteobacteria</taxon>
        <taxon>Oceanospirillales</taxon>
        <taxon>Oceanospirillaceae</taxon>
        <taxon>Litoribacillus</taxon>
    </lineage>
</organism>
<sequence>MILTHYQTINTLNITSFMQHCSQRCNQTLEGKVDSIPNVSSLREAMLYSITNGGKRFRPTLLYATLEALNTPLATGDDLASAVECIHTYSLIHDDLPAMDDDALRRGKPTCHVQFNEATAILAGDALQTLAFDIIAESEVLTDQQKVSAIQVLARASGPSGMVGGQSHDLASEGKNIDQQELESIHHKKTGVLISACTEMAAIAANASPQTRSALQEFSLTLGLAFQVADDILDITSSTEMLGKQQGADHELDKATYPKFLGLEGAQQYLADLHQKALSLLDKATLDKKETLVELTNFVVHRRY</sequence>
<feature type="domain" description="MOSC" evidence="8">
    <location>
        <begin position="250"/>
        <end position="304"/>
    </location>
</feature>
<proteinExistence type="inferred from homology"/>
<evidence type="ECO:0000256" key="3">
    <source>
        <dbReference type="ARBA" id="ARBA00022679"/>
    </source>
</evidence>
<evidence type="ECO:0000256" key="4">
    <source>
        <dbReference type="ARBA" id="ARBA00022723"/>
    </source>
</evidence>
<dbReference type="InterPro" id="IPR005302">
    <property type="entry name" value="MoCF_Sase_C"/>
</dbReference>
<keyword evidence="3 7" id="KW-0808">Transferase</keyword>
<dbReference type="PROSITE" id="PS51340">
    <property type="entry name" value="MOSC"/>
    <property type="match status" value="1"/>
</dbReference>
<name>A0ABP7M212_9GAMM</name>
<dbReference type="PROSITE" id="PS00723">
    <property type="entry name" value="POLYPRENYL_SYNTHASE_1"/>
    <property type="match status" value="1"/>
</dbReference>
<dbReference type="PANTHER" id="PTHR43281">
    <property type="entry name" value="FARNESYL DIPHOSPHATE SYNTHASE"/>
    <property type="match status" value="1"/>
</dbReference>
<dbReference type="SFLD" id="SFLDS00005">
    <property type="entry name" value="Isoprenoid_Synthase_Type_I"/>
    <property type="match status" value="1"/>
</dbReference>
<keyword evidence="4" id="KW-0479">Metal-binding</keyword>